<keyword evidence="5" id="KW-0175">Coiled coil</keyword>
<evidence type="ECO:0000256" key="5">
    <source>
        <dbReference type="SAM" id="Coils"/>
    </source>
</evidence>
<dbReference type="PANTHER" id="PTHR19375">
    <property type="entry name" value="HEAT SHOCK PROTEIN 70KDA"/>
    <property type="match status" value="1"/>
</dbReference>
<evidence type="ECO:0000256" key="4">
    <source>
        <dbReference type="RuleBase" id="RU003322"/>
    </source>
</evidence>
<dbReference type="Gene3D" id="3.30.30.30">
    <property type="match status" value="1"/>
</dbReference>
<dbReference type="PRINTS" id="PR00301">
    <property type="entry name" value="HEATSHOCK70"/>
</dbReference>
<gene>
    <name evidence="6" type="ORF">TASK_LOCUS9213</name>
</gene>
<dbReference type="AlphaFoldDB" id="A0A0R3WEG7"/>
<evidence type="ECO:0000256" key="1">
    <source>
        <dbReference type="ARBA" id="ARBA00007381"/>
    </source>
</evidence>
<dbReference type="InterPro" id="IPR029047">
    <property type="entry name" value="HSP70_peptide-bd_sf"/>
</dbReference>
<evidence type="ECO:0000256" key="3">
    <source>
        <dbReference type="ARBA" id="ARBA00022840"/>
    </source>
</evidence>
<dbReference type="WBParaSite" id="TASK_0000921201-mRNA-1">
    <property type="protein sequence ID" value="TASK_0000921201-mRNA-1"/>
    <property type="gene ID" value="TASK_0000921201"/>
</dbReference>
<dbReference type="SUPFAM" id="SSF100934">
    <property type="entry name" value="Heat shock protein 70kD (HSP70), C-terminal subdomain"/>
    <property type="match status" value="1"/>
</dbReference>
<dbReference type="FunFam" id="3.30.30.30:FF:000005">
    <property type="entry name" value="Heat shock protein ssb1"/>
    <property type="match status" value="1"/>
</dbReference>
<dbReference type="SUPFAM" id="SSF100920">
    <property type="entry name" value="Heat shock protein 70kD (HSP70), peptide-binding domain"/>
    <property type="match status" value="1"/>
</dbReference>
<comment type="similarity">
    <text evidence="1 4">Belongs to the heat shock protein 70 family.</text>
</comment>
<protein>
    <submittedName>
        <fullName evidence="8">Heat shock protein 70</fullName>
    </submittedName>
</protein>
<dbReference type="STRING" id="60517.A0A0R3WEG7"/>
<sequence length="610" mass="67100">MAAGPAIGIDLGTAFSCVGVSRDGRVEIIANGQGYRKTPSYVAFTDNEHLVGNAAKIQAAMNSNNTVYDVKRLIGRRFNDEAVQADMKRWPFKVINSNGKPIIEVKHCGKTKQFTAEQISAMVLLEMKKTAETHLGEKVTNAVVTVPACFNGSQRRATIDAGKIAGLNVMRIVSEPMAAALACGLNKRIDSQRNLLILDLGGGTFDVSVISMVNEKFDVKAVGGDTHLGGGDFDSRLVNYCVETFRQEHGGIDLTTNAKAISRLRKACENAKRTLSMLERTSIDVESLCGDIDFSVSISRYEFEQLCSDLFERMLTIVDKVLSDAKLDKADVHEILLVGGSTRVLKLQHLLQDVFTGSKFIKSINPDEAAAYGASLLASDMVDKQSLMILEATPLSLNLAVAGGKLVKLIERNMKNLTKRTVIITTSFDNQRDILLRVYGGEHVVTNGNNLVGEFHLLGIPPSPRGSPRIDATFAVDENGVLNVTAVGMLADKRISVCTRDSGRLSEEQIELMVNEAEKLKQENEKQRSKMAAKNMLEKYISTIQSEMEDEEIRQKTSEEQRGNILKMCEDTLKLTDFDQDATKDTYEPMLKRVESVYSSIMAAVLKNKK</sequence>
<dbReference type="GO" id="GO:0140662">
    <property type="term" value="F:ATP-dependent protein folding chaperone"/>
    <property type="evidence" value="ECO:0007669"/>
    <property type="project" value="InterPro"/>
</dbReference>
<dbReference type="FunFam" id="3.90.640.10:FF:000010">
    <property type="entry name" value="heat shock 70 kDa protein 14"/>
    <property type="match status" value="1"/>
</dbReference>
<dbReference type="InterPro" id="IPR043129">
    <property type="entry name" value="ATPase_NBD"/>
</dbReference>
<evidence type="ECO:0000256" key="2">
    <source>
        <dbReference type="ARBA" id="ARBA00022741"/>
    </source>
</evidence>
<dbReference type="GO" id="GO:0005524">
    <property type="term" value="F:ATP binding"/>
    <property type="evidence" value="ECO:0007669"/>
    <property type="project" value="UniProtKB-KW"/>
</dbReference>
<dbReference type="CDD" id="cd24028">
    <property type="entry name" value="ASKHA_NBD_HSP70_HSPA1-like"/>
    <property type="match status" value="1"/>
</dbReference>
<keyword evidence="3 4" id="KW-0067">ATP-binding</keyword>
<dbReference type="PROSITE" id="PS00329">
    <property type="entry name" value="HSP70_2"/>
    <property type="match status" value="1"/>
</dbReference>
<dbReference type="SUPFAM" id="SSF53067">
    <property type="entry name" value="Actin-like ATPase domain"/>
    <property type="match status" value="2"/>
</dbReference>
<reference evidence="6 7" key="2">
    <citation type="submission" date="2018-11" db="EMBL/GenBank/DDBJ databases">
        <authorList>
            <consortium name="Pathogen Informatics"/>
        </authorList>
    </citation>
    <scope>NUCLEOTIDE SEQUENCE [LARGE SCALE GENOMIC DNA]</scope>
</reference>
<keyword evidence="2 4" id="KW-0547">Nucleotide-binding</keyword>
<evidence type="ECO:0000313" key="6">
    <source>
        <dbReference type="EMBL" id="VDK42309.1"/>
    </source>
</evidence>
<dbReference type="InterPro" id="IPR029048">
    <property type="entry name" value="HSP70_C_sf"/>
</dbReference>
<dbReference type="OrthoDB" id="2401965at2759"/>
<accession>A0A0R3WEG7</accession>
<dbReference type="Gene3D" id="3.90.640.10">
    <property type="entry name" value="Actin, Chain A, domain 4"/>
    <property type="match status" value="1"/>
</dbReference>
<proteinExistence type="inferred from homology"/>
<dbReference type="Gene3D" id="2.60.34.10">
    <property type="entry name" value="Substrate Binding Domain Of DNAk, Chain A, domain 1"/>
    <property type="match status" value="1"/>
</dbReference>
<evidence type="ECO:0000313" key="8">
    <source>
        <dbReference type="WBParaSite" id="TASK_0000921201-mRNA-1"/>
    </source>
</evidence>
<dbReference type="FunFam" id="3.30.420.40:FF:000026">
    <property type="entry name" value="Heat shock protein 70"/>
    <property type="match status" value="1"/>
</dbReference>
<dbReference type="InterPro" id="IPR018181">
    <property type="entry name" value="Heat_shock_70_CS"/>
</dbReference>
<dbReference type="Pfam" id="PF00012">
    <property type="entry name" value="HSP70"/>
    <property type="match status" value="1"/>
</dbReference>
<dbReference type="InterPro" id="IPR013126">
    <property type="entry name" value="Hsp_70_fam"/>
</dbReference>
<dbReference type="EMBL" id="UYRS01019037">
    <property type="protein sequence ID" value="VDK42309.1"/>
    <property type="molecule type" value="Genomic_DNA"/>
</dbReference>
<keyword evidence="7" id="KW-1185">Reference proteome</keyword>
<reference evidence="8" key="1">
    <citation type="submission" date="2017-02" db="UniProtKB">
        <authorList>
            <consortium name="WormBaseParasite"/>
        </authorList>
    </citation>
    <scope>IDENTIFICATION</scope>
</reference>
<dbReference type="Gene3D" id="1.20.1270.10">
    <property type="match status" value="1"/>
</dbReference>
<name>A0A0R3WEG7_TAEAS</name>
<feature type="coiled-coil region" evidence="5">
    <location>
        <begin position="503"/>
        <end position="537"/>
    </location>
</feature>
<dbReference type="Gene3D" id="3.30.420.40">
    <property type="match status" value="2"/>
</dbReference>
<organism evidence="8">
    <name type="scientific">Taenia asiatica</name>
    <name type="common">Asian tapeworm</name>
    <dbReference type="NCBI Taxonomy" id="60517"/>
    <lineage>
        <taxon>Eukaryota</taxon>
        <taxon>Metazoa</taxon>
        <taxon>Spiralia</taxon>
        <taxon>Lophotrochozoa</taxon>
        <taxon>Platyhelminthes</taxon>
        <taxon>Cestoda</taxon>
        <taxon>Eucestoda</taxon>
        <taxon>Cyclophyllidea</taxon>
        <taxon>Taeniidae</taxon>
        <taxon>Taenia</taxon>
    </lineage>
</organism>
<evidence type="ECO:0000313" key="7">
    <source>
        <dbReference type="Proteomes" id="UP000282613"/>
    </source>
</evidence>
<dbReference type="Proteomes" id="UP000282613">
    <property type="component" value="Unassembled WGS sequence"/>
</dbReference>